<comment type="caution">
    <text evidence="2">The sequence shown here is derived from an EMBL/GenBank/DDBJ whole genome shotgun (WGS) entry which is preliminary data.</text>
</comment>
<dbReference type="CDD" id="cd02440">
    <property type="entry name" value="AdoMet_MTases"/>
    <property type="match status" value="1"/>
</dbReference>
<keyword evidence="2" id="KW-0808">Transferase</keyword>
<evidence type="ECO:0000313" key="2">
    <source>
        <dbReference type="EMBL" id="NFA44468.1"/>
    </source>
</evidence>
<protein>
    <submittedName>
        <fullName evidence="2">Class I SAM-dependent methyltransferase</fullName>
    </submittedName>
</protein>
<organism evidence="2 3">
    <name type="scientific">Clostridium botulinum</name>
    <dbReference type="NCBI Taxonomy" id="1491"/>
    <lineage>
        <taxon>Bacteria</taxon>
        <taxon>Bacillati</taxon>
        <taxon>Bacillota</taxon>
        <taxon>Clostridia</taxon>
        <taxon>Eubacteriales</taxon>
        <taxon>Clostridiaceae</taxon>
        <taxon>Clostridium</taxon>
    </lineage>
</organism>
<feature type="domain" description="Methyltransferase type 11" evidence="1">
    <location>
        <begin position="35"/>
        <end position="122"/>
    </location>
</feature>
<gene>
    <name evidence="2" type="ORF">EXM65_18380</name>
</gene>
<dbReference type="EMBL" id="SGKU01000087">
    <property type="protein sequence ID" value="NFA44468.1"/>
    <property type="molecule type" value="Genomic_DNA"/>
</dbReference>
<accession>A0A6M0STX2</accession>
<keyword evidence="2" id="KW-0489">Methyltransferase</keyword>
<name>A0A6M0STX2_CLOBO</name>
<proteinExistence type="predicted"/>
<dbReference type="GO" id="GO:0032259">
    <property type="term" value="P:methylation"/>
    <property type="evidence" value="ECO:0007669"/>
    <property type="project" value="UniProtKB-KW"/>
</dbReference>
<dbReference type="InterPro" id="IPR013216">
    <property type="entry name" value="Methyltransf_11"/>
</dbReference>
<dbReference type="Proteomes" id="UP000472355">
    <property type="component" value="Unassembled WGS sequence"/>
</dbReference>
<dbReference type="Gene3D" id="3.40.50.150">
    <property type="entry name" value="Vaccinia Virus protein VP39"/>
    <property type="match status" value="1"/>
</dbReference>
<dbReference type="AlphaFoldDB" id="A0A6M0STX2"/>
<evidence type="ECO:0000259" key="1">
    <source>
        <dbReference type="Pfam" id="PF08241"/>
    </source>
</evidence>
<dbReference type="InterPro" id="IPR029063">
    <property type="entry name" value="SAM-dependent_MTases_sf"/>
</dbReference>
<dbReference type="Pfam" id="PF08241">
    <property type="entry name" value="Methyltransf_11"/>
    <property type="match status" value="1"/>
</dbReference>
<dbReference type="GO" id="GO:0008757">
    <property type="term" value="F:S-adenosylmethionine-dependent methyltransferase activity"/>
    <property type="evidence" value="ECO:0007669"/>
    <property type="project" value="InterPro"/>
</dbReference>
<dbReference type="SUPFAM" id="SSF53335">
    <property type="entry name" value="S-adenosyl-L-methionine-dependent methyltransferases"/>
    <property type="match status" value="1"/>
</dbReference>
<reference evidence="2 3" key="1">
    <citation type="submission" date="2019-02" db="EMBL/GenBank/DDBJ databases">
        <title>Genome sequencing of Clostridium botulinum clinical isolates.</title>
        <authorList>
            <person name="Brunt J."/>
            <person name="Van Vliet A.H.M."/>
            <person name="Stringer S.C."/>
            <person name="Grant K.A."/>
            <person name="Carter A.C."/>
            <person name="Peck M.W."/>
        </authorList>
    </citation>
    <scope>NUCLEOTIDE SEQUENCE [LARGE SCALE GENOMIC DNA]</scope>
    <source>
        <strain evidence="2 3">H113700579</strain>
    </source>
</reference>
<evidence type="ECO:0000313" key="3">
    <source>
        <dbReference type="Proteomes" id="UP000472355"/>
    </source>
</evidence>
<sequence>MSLLVSNHLKTGYSNYNLFFLKHYYQDLNLNNKILDVGCGHYRNLYLFYQLGFKELYGIDRLIPQPIELPKRFKANFIQKDIMQGLPYKEKEFDIVLCNYVLMFIPNESLSFVLKELLRITKVFCIIETQKQFYEAKKTQIEHYDFKEIVQLIQNNGEFEILHQKIYKEKLILRRKNSWHEEGNQAR</sequence>